<dbReference type="SUPFAM" id="SSF56300">
    <property type="entry name" value="Metallo-dependent phosphatases"/>
    <property type="match status" value="1"/>
</dbReference>
<evidence type="ECO:0000259" key="2">
    <source>
        <dbReference type="Pfam" id="PF13435"/>
    </source>
</evidence>
<proteinExistence type="predicted"/>
<dbReference type="Pfam" id="PF13435">
    <property type="entry name" value="Cytochrome_C554"/>
    <property type="match status" value="1"/>
</dbReference>
<dbReference type="GO" id="GO:0016787">
    <property type="term" value="F:hydrolase activity"/>
    <property type="evidence" value="ECO:0007669"/>
    <property type="project" value="InterPro"/>
</dbReference>
<dbReference type="Gene3D" id="1.10.1130.10">
    <property type="entry name" value="Flavocytochrome C3, Chain A"/>
    <property type="match status" value="1"/>
</dbReference>
<gene>
    <name evidence="3" type="primary">cycA1</name>
    <name evidence="3" type="ORF">V7x_14470</name>
</gene>
<accession>A0A5C6FXY5</accession>
<feature type="region of interest" description="Disordered" evidence="1">
    <location>
        <begin position="215"/>
        <end position="262"/>
    </location>
</feature>
<dbReference type="AlphaFoldDB" id="A0A5C6FXY5"/>
<feature type="domain" description="Cytochrome c-552/4" evidence="2">
    <location>
        <begin position="569"/>
        <end position="650"/>
    </location>
</feature>
<feature type="region of interest" description="Disordered" evidence="1">
    <location>
        <begin position="1"/>
        <end position="20"/>
    </location>
</feature>
<name>A0A5C6FXY5_9PLAN</name>
<dbReference type="OrthoDB" id="9814800at2"/>
<dbReference type="PANTHER" id="PTHR11575:SF24">
    <property type="entry name" value="5'-NUCLEOTIDASE"/>
    <property type="match status" value="1"/>
</dbReference>
<dbReference type="Proteomes" id="UP000316476">
    <property type="component" value="Unassembled WGS sequence"/>
</dbReference>
<dbReference type="GO" id="GO:0009166">
    <property type="term" value="P:nucleotide catabolic process"/>
    <property type="evidence" value="ECO:0007669"/>
    <property type="project" value="InterPro"/>
</dbReference>
<protein>
    <submittedName>
        <fullName evidence="3">Cytochrome c-554</fullName>
    </submittedName>
</protein>
<dbReference type="InterPro" id="IPR036280">
    <property type="entry name" value="Multihaem_cyt_sf"/>
</dbReference>
<dbReference type="RefSeq" id="WP_146412319.1">
    <property type="nucleotide sequence ID" value="NZ_SJPZ01000001.1"/>
</dbReference>
<dbReference type="InterPro" id="IPR029052">
    <property type="entry name" value="Metallo-depent_PP-like"/>
</dbReference>
<evidence type="ECO:0000313" key="3">
    <source>
        <dbReference type="EMBL" id="TWU65893.1"/>
    </source>
</evidence>
<dbReference type="InterPro" id="IPR023155">
    <property type="entry name" value="Cyt_c-552/4"/>
</dbReference>
<dbReference type="Gene3D" id="3.60.21.10">
    <property type="match status" value="1"/>
</dbReference>
<sequence length="720" mass="77249">MFTAPTSTSPSAADTDPKSASDVRLIGRFGVLALLVVAIGCGGPETPPPLATEMDATDDLASSEAPMLVDVDPEDHATVHLRQTPRVERDASSLPGDLQPGESASRAIASSDSGPAVANNFDLSPPELGLDDAKSNSTDLAQPAVSLSAPESEMVISSPSDQLGLDTLDSAVPDPAVLASDDDSEASVQDNAITASITPESSRPAAEISLAAADVPTGKDSGNDDATDNDPQPNALRSTPSSGTPENRLREPADQTLGQPIDYRSWPQPALTLVFTGQQHGYIEPCGCTGLDRQKGGVARRYTFFDQLKSAGWTLAPIDTGNLIRRFSSQGEIKYHRSVEALRAMNYQAVGFGPDDVRLGVSDLIQEAATESADDALYVSANVVLYDPSLMPSHKIIQRGGVSVGVTTVLDPEFVEGTVATDVTIQPAVESAKKAVAEIRKSNPDWVVVTFFGTEEAGQMLARRVDGIDLLCVSGGYGEPTFQPQTIDGSETQMIVTGDKAMYAGLVALYPDDSLRYARVPLSHEFADAPEMRQLMKAYQEQLRDLGLEGLGINPQPHPDGGRFVGSATCGECHTTAFEIWESTPHVHATDSIVSPPKERGDIARHFDPECISCHVTGWNPQKYYPYESGYLSLETTDHLTGNGCENCHGPGADHSAAEAGDLDVTQDRLEQLRREMQLPLEKAREKCMECHDLDNSPDFHDENAFEDVYWPEVEHYGVD</sequence>
<dbReference type="SUPFAM" id="SSF48695">
    <property type="entry name" value="Multiheme cytochromes"/>
    <property type="match status" value="1"/>
</dbReference>
<feature type="region of interest" description="Disordered" evidence="1">
    <location>
        <begin position="85"/>
        <end position="188"/>
    </location>
</feature>
<organism evidence="3 4">
    <name type="scientific">Crateriforma conspicua</name>
    <dbReference type="NCBI Taxonomy" id="2527996"/>
    <lineage>
        <taxon>Bacteria</taxon>
        <taxon>Pseudomonadati</taxon>
        <taxon>Planctomycetota</taxon>
        <taxon>Planctomycetia</taxon>
        <taxon>Planctomycetales</taxon>
        <taxon>Planctomycetaceae</taxon>
        <taxon>Crateriforma</taxon>
    </lineage>
</organism>
<dbReference type="EMBL" id="SJPZ01000001">
    <property type="protein sequence ID" value="TWU65893.1"/>
    <property type="molecule type" value="Genomic_DNA"/>
</dbReference>
<evidence type="ECO:0000313" key="4">
    <source>
        <dbReference type="Proteomes" id="UP000316476"/>
    </source>
</evidence>
<evidence type="ECO:0000256" key="1">
    <source>
        <dbReference type="SAM" id="MobiDB-lite"/>
    </source>
</evidence>
<reference evidence="3 4" key="1">
    <citation type="submission" date="2019-02" db="EMBL/GenBank/DDBJ databases">
        <title>Deep-cultivation of Planctomycetes and their phenomic and genomic characterization uncovers novel biology.</title>
        <authorList>
            <person name="Wiegand S."/>
            <person name="Jogler M."/>
            <person name="Boedeker C."/>
            <person name="Pinto D."/>
            <person name="Vollmers J."/>
            <person name="Rivas-Marin E."/>
            <person name="Kohn T."/>
            <person name="Peeters S.H."/>
            <person name="Heuer A."/>
            <person name="Rast P."/>
            <person name="Oberbeckmann S."/>
            <person name="Bunk B."/>
            <person name="Jeske O."/>
            <person name="Meyerdierks A."/>
            <person name="Storesund J.E."/>
            <person name="Kallscheuer N."/>
            <person name="Luecker S."/>
            <person name="Lage O.M."/>
            <person name="Pohl T."/>
            <person name="Merkel B.J."/>
            <person name="Hornburger P."/>
            <person name="Mueller R.-W."/>
            <person name="Bruemmer F."/>
            <person name="Labrenz M."/>
            <person name="Spormann A.M."/>
            <person name="Op Den Camp H."/>
            <person name="Overmann J."/>
            <person name="Amann R."/>
            <person name="Jetten M.S.M."/>
            <person name="Mascher T."/>
            <person name="Medema M.H."/>
            <person name="Devos D.P."/>
            <person name="Kaster A.-K."/>
            <person name="Ovreas L."/>
            <person name="Rohde M."/>
            <person name="Galperin M.Y."/>
            <person name="Jogler C."/>
        </authorList>
    </citation>
    <scope>NUCLEOTIDE SEQUENCE [LARGE SCALE GENOMIC DNA]</scope>
    <source>
        <strain evidence="3 4">V7</strain>
    </source>
</reference>
<comment type="caution">
    <text evidence="3">The sequence shown here is derived from an EMBL/GenBank/DDBJ whole genome shotgun (WGS) entry which is preliminary data.</text>
</comment>
<feature type="compositionally biased region" description="Polar residues" evidence="1">
    <location>
        <begin position="1"/>
        <end position="12"/>
    </location>
</feature>
<feature type="compositionally biased region" description="Polar residues" evidence="1">
    <location>
        <begin position="229"/>
        <end position="245"/>
    </location>
</feature>
<dbReference type="PANTHER" id="PTHR11575">
    <property type="entry name" value="5'-NUCLEOTIDASE-RELATED"/>
    <property type="match status" value="1"/>
</dbReference>
<dbReference type="InterPro" id="IPR006179">
    <property type="entry name" value="5_nucleotidase/apyrase"/>
</dbReference>